<dbReference type="STRING" id="868131.MSWAN_1311"/>
<feature type="domain" description="Desulfoferrodoxin ferrous iron-binding" evidence="8">
    <location>
        <begin position="44"/>
        <end position="125"/>
    </location>
</feature>
<comment type="cofactor">
    <cofactor evidence="1">
        <name>Cu(2+)</name>
        <dbReference type="ChEBI" id="CHEBI:29036"/>
    </cofactor>
</comment>
<dbReference type="RefSeq" id="WP_013825829.1">
    <property type="nucleotide sequence ID" value="NC_015574.1"/>
</dbReference>
<feature type="binding site" evidence="7">
    <location>
        <position position="29"/>
    </location>
    <ligand>
        <name>Fe cation</name>
        <dbReference type="ChEBI" id="CHEBI:24875"/>
        <label>1</label>
    </ligand>
</feature>
<dbReference type="InterPro" id="IPR038094">
    <property type="entry name" value="Desulfoferrodoxin_N_sf"/>
</dbReference>
<sequence length="128" mass="14375">MVERGQIYRCNVCGNIIEVIHVGGGSLNCCGNGMELLDDTPQETGAEKHIPIIEKTDKGVKVKVSTLKHPMEEKHFIEWISITTDGGVYRKFLKPGDAPEAEFEIEFNDVIKAREYCTVHGLWRSQSI</sequence>
<dbReference type="HOGENOM" id="CLU_118960_1_0_2"/>
<keyword evidence="5" id="KW-0249">Electron transport</keyword>
<feature type="binding site" evidence="7">
    <location>
        <position position="13"/>
    </location>
    <ligand>
        <name>Fe cation</name>
        <dbReference type="ChEBI" id="CHEBI:24875"/>
        <label>1</label>
    </ligand>
</feature>
<dbReference type="PANTHER" id="PTHR36541">
    <property type="entry name" value="SUPEROXIDE REDUCTASE-RELATED"/>
    <property type="match status" value="1"/>
</dbReference>
<dbReference type="GO" id="GO:0019430">
    <property type="term" value="P:removal of superoxide radicals"/>
    <property type="evidence" value="ECO:0007669"/>
    <property type="project" value="InterPro"/>
</dbReference>
<evidence type="ECO:0000256" key="6">
    <source>
        <dbReference type="ARBA" id="ARBA00023004"/>
    </source>
</evidence>
<dbReference type="Pfam" id="PF01880">
    <property type="entry name" value="Desulfoferrodox"/>
    <property type="match status" value="1"/>
</dbReference>
<comment type="similarity">
    <text evidence="2">Belongs to the desulfoferrodoxin family.</text>
</comment>
<dbReference type="CDD" id="cd03171">
    <property type="entry name" value="SORL_Dfx_classI"/>
    <property type="match status" value="1"/>
</dbReference>
<dbReference type="InterPro" id="IPR004462">
    <property type="entry name" value="Desulfoferrodoxin_N"/>
</dbReference>
<evidence type="ECO:0000256" key="5">
    <source>
        <dbReference type="ARBA" id="ARBA00022982"/>
    </source>
</evidence>
<dbReference type="eggNOG" id="arCOG02146">
    <property type="taxonomic scope" value="Archaea"/>
</dbReference>
<feature type="binding site" evidence="7">
    <location>
        <position position="69"/>
    </location>
    <ligand>
        <name>Fe cation</name>
        <dbReference type="ChEBI" id="CHEBI:24875"/>
        <label>2</label>
        <note>catalytic</note>
    </ligand>
</feature>
<dbReference type="AlphaFoldDB" id="F6D6P5"/>
<comment type="cofactor">
    <cofactor evidence="7">
        <name>Fe(3+)</name>
        <dbReference type="ChEBI" id="CHEBI:29034"/>
    </cofactor>
    <text evidence="7">Binds 1 Fe(3+) ion per subunit. The iron ion 1 is coordinated via 4 cysteine residues.</text>
</comment>
<dbReference type="NCBIfam" id="TIGR00319">
    <property type="entry name" value="desulf_FeS4"/>
    <property type="match status" value="1"/>
</dbReference>
<keyword evidence="6 7" id="KW-0408">Iron</keyword>
<proteinExistence type="inferred from homology"/>
<feature type="domain" description="Desulfoferrodoxin N-terminal" evidence="9">
    <location>
        <begin position="3"/>
        <end position="37"/>
    </location>
</feature>
<dbReference type="InterPro" id="IPR036073">
    <property type="entry name" value="Desulfoferrodoxin_Fe-bd_dom_sf"/>
</dbReference>
<evidence type="ECO:0000256" key="2">
    <source>
        <dbReference type="ARBA" id="ARBA00005941"/>
    </source>
</evidence>
<comment type="cofactor">
    <cofactor evidence="7">
        <name>Fe(2+)</name>
        <dbReference type="ChEBI" id="CHEBI:29033"/>
    </cofactor>
    <text evidence="7">Binds 1 Fe(2+) ion per subunit. The iron ion 2 is coordinated via four histidines and one cysteine residue.</text>
</comment>
<name>F6D6P5_METPW</name>
<dbReference type="InterPro" id="IPR002742">
    <property type="entry name" value="Desulfoferrodoxin_Fe-bd_dom"/>
</dbReference>
<dbReference type="InterPro" id="IPR004793">
    <property type="entry name" value="Desulfoferrodoxin_rbo"/>
</dbReference>
<feature type="binding site" evidence="7">
    <location>
        <position position="117"/>
    </location>
    <ligand>
        <name>Fe cation</name>
        <dbReference type="ChEBI" id="CHEBI:24875"/>
        <label>1</label>
    </ligand>
</feature>
<dbReference type="OrthoDB" id="30725at2157"/>
<dbReference type="InterPro" id="IPR051233">
    <property type="entry name" value="Desulfoferrodoxin_SOR"/>
</dbReference>
<feature type="binding site" evidence="7">
    <location>
        <position position="75"/>
    </location>
    <ligand>
        <name>Fe cation</name>
        <dbReference type="ChEBI" id="CHEBI:24875"/>
        <label>2</label>
        <note>catalytic</note>
    </ligand>
</feature>
<keyword evidence="3" id="KW-0813">Transport</keyword>
<dbReference type="SUPFAM" id="SSF49367">
    <property type="entry name" value="Superoxide reductase-like"/>
    <property type="match status" value="1"/>
</dbReference>
<evidence type="ECO:0000313" key="10">
    <source>
        <dbReference type="EMBL" id="AEG18328.1"/>
    </source>
</evidence>
<evidence type="ECO:0000259" key="8">
    <source>
        <dbReference type="Pfam" id="PF01880"/>
    </source>
</evidence>
<dbReference type="KEGG" id="mew:MSWAN_1311"/>
<dbReference type="NCBIfam" id="TIGR00320">
    <property type="entry name" value="dfx_rbo"/>
    <property type="match status" value="1"/>
</dbReference>
<protein>
    <submittedName>
        <fullName evidence="10">Desulfoferrodoxin</fullName>
    </submittedName>
</protein>
<dbReference type="NCBIfam" id="TIGR00332">
    <property type="entry name" value="neela_ferrous"/>
    <property type="match status" value="1"/>
</dbReference>
<evidence type="ECO:0000256" key="3">
    <source>
        <dbReference type="ARBA" id="ARBA00022448"/>
    </source>
</evidence>
<evidence type="ECO:0000256" key="1">
    <source>
        <dbReference type="ARBA" id="ARBA00001973"/>
    </source>
</evidence>
<keyword evidence="4 7" id="KW-0479">Metal-binding</keyword>
<evidence type="ECO:0000256" key="7">
    <source>
        <dbReference type="PIRSR" id="PIRSR604793-1"/>
    </source>
</evidence>
<dbReference type="CDD" id="cd00974">
    <property type="entry name" value="DSRD"/>
    <property type="match status" value="1"/>
</dbReference>
<dbReference type="GO" id="GO:0016491">
    <property type="term" value="F:oxidoreductase activity"/>
    <property type="evidence" value="ECO:0007669"/>
    <property type="project" value="InterPro"/>
</dbReference>
<gene>
    <name evidence="10" type="ordered locus">MSWAN_1311</name>
</gene>
<accession>F6D6P5</accession>
<dbReference type="Gene3D" id="2.60.40.730">
    <property type="entry name" value="SOR catalytic domain"/>
    <property type="match status" value="1"/>
</dbReference>
<feature type="binding site" evidence="7">
    <location>
        <position position="10"/>
    </location>
    <ligand>
        <name>Fe cation</name>
        <dbReference type="ChEBI" id="CHEBI:24875"/>
        <label>1</label>
    </ligand>
</feature>
<evidence type="ECO:0000313" key="11">
    <source>
        <dbReference type="Proteomes" id="UP000009231"/>
    </source>
</evidence>
<dbReference type="GeneID" id="10668816"/>
<evidence type="ECO:0000259" key="9">
    <source>
        <dbReference type="Pfam" id="PF06397"/>
    </source>
</evidence>
<feature type="binding site" evidence="7">
    <location>
        <position position="49"/>
    </location>
    <ligand>
        <name>Fe cation</name>
        <dbReference type="ChEBI" id="CHEBI:24875"/>
        <label>2</label>
        <note>catalytic</note>
    </ligand>
</feature>
<dbReference type="EMBL" id="CP002772">
    <property type="protein sequence ID" value="AEG18328.1"/>
    <property type="molecule type" value="Genomic_DNA"/>
</dbReference>
<organism evidence="10 11">
    <name type="scientific">Methanobacterium paludis (strain DSM 25820 / JCM 18151 / SWAN1)</name>
    <dbReference type="NCBI Taxonomy" id="868131"/>
    <lineage>
        <taxon>Archaea</taxon>
        <taxon>Methanobacteriati</taxon>
        <taxon>Methanobacteriota</taxon>
        <taxon>Methanomada group</taxon>
        <taxon>Methanobacteria</taxon>
        <taxon>Methanobacteriales</taxon>
        <taxon>Methanobacteriaceae</taxon>
        <taxon>Methanobacterium</taxon>
    </lineage>
</organism>
<evidence type="ECO:0000256" key="4">
    <source>
        <dbReference type="ARBA" id="ARBA00022723"/>
    </source>
</evidence>
<dbReference type="PANTHER" id="PTHR36541:SF1">
    <property type="entry name" value="SUPEROXIDE REDUCTASE-RELATED"/>
    <property type="match status" value="1"/>
</dbReference>
<dbReference type="SUPFAM" id="SSF57802">
    <property type="entry name" value="Rubredoxin-like"/>
    <property type="match status" value="1"/>
</dbReference>
<keyword evidence="11" id="KW-1185">Reference proteome</keyword>
<dbReference type="GO" id="GO:0005506">
    <property type="term" value="F:iron ion binding"/>
    <property type="evidence" value="ECO:0007669"/>
    <property type="project" value="InterPro"/>
</dbReference>
<dbReference type="Proteomes" id="UP000009231">
    <property type="component" value="Chromosome"/>
</dbReference>
<feature type="binding site" evidence="7">
    <location>
        <position position="120"/>
    </location>
    <ligand>
        <name>Fe cation</name>
        <dbReference type="ChEBI" id="CHEBI:24875"/>
        <label>1</label>
    </ligand>
</feature>
<dbReference type="Pfam" id="PF06397">
    <property type="entry name" value="Desulfoferrod_N"/>
    <property type="match status" value="1"/>
</dbReference>
<feature type="binding site" evidence="7">
    <location>
        <position position="30"/>
    </location>
    <ligand>
        <name>Fe cation</name>
        <dbReference type="ChEBI" id="CHEBI:24875"/>
        <label>1</label>
    </ligand>
</feature>
<dbReference type="Gene3D" id="2.20.28.100">
    <property type="entry name" value="Desulphoferrodoxin, N-terminal domain"/>
    <property type="match status" value="1"/>
</dbReference>
<reference evidence="10 11" key="1">
    <citation type="journal article" date="2014" name="Int. J. Syst. Evol. Microbiol.">
        <title>Methanobacterium paludis sp. nov. and a novel strain of Methanobacterium lacus isolated from northern peatlands.</title>
        <authorList>
            <person name="Cadillo-Quiroz H."/>
            <person name="Brauer S.L."/>
            <person name="Goodson N."/>
            <person name="Yavitt J.B."/>
            <person name="Zinder S.H."/>
        </authorList>
    </citation>
    <scope>NUCLEOTIDE SEQUENCE [LARGE SCALE GENOMIC DNA]</scope>
    <source>
        <strain evidence="11">DSM 25820 / JCM 18151 / SWAN1</strain>
    </source>
</reference>